<keyword evidence="3" id="KW-1185">Reference proteome</keyword>
<dbReference type="AlphaFoldDB" id="A0A7K0CZL5"/>
<organism evidence="2 3">
    <name type="scientific">Nocardia macrotermitis</name>
    <dbReference type="NCBI Taxonomy" id="2585198"/>
    <lineage>
        <taxon>Bacteria</taxon>
        <taxon>Bacillati</taxon>
        <taxon>Actinomycetota</taxon>
        <taxon>Actinomycetes</taxon>
        <taxon>Mycobacteriales</taxon>
        <taxon>Nocardiaceae</taxon>
        <taxon>Nocardia</taxon>
    </lineage>
</organism>
<evidence type="ECO:0000313" key="3">
    <source>
        <dbReference type="Proteomes" id="UP000438448"/>
    </source>
</evidence>
<dbReference type="OrthoDB" id="4570188at2"/>
<dbReference type="Proteomes" id="UP000438448">
    <property type="component" value="Unassembled WGS sequence"/>
</dbReference>
<protein>
    <submittedName>
        <fullName evidence="2">Uncharacterized protein</fullName>
    </submittedName>
</protein>
<evidence type="ECO:0000313" key="2">
    <source>
        <dbReference type="EMBL" id="MQY18908.1"/>
    </source>
</evidence>
<proteinExistence type="predicted"/>
<sequence>MLSRDDGVTHRGPLGGTAVQTPPRRIRHIRIEAGAVTADYQAGAEQIADIVAELRTNAGITVIVDDNVRPDLPSLPCAGLWD</sequence>
<evidence type="ECO:0000256" key="1">
    <source>
        <dbReference type="SAM" id="MobiDB-lite"/>
    </source>
</evidence>
<name>A0A7K0CZL5_9NOCA</name>
<reference evidence="2 3" key="1">
    <citation type="submission" date="2019-10" db="EMBL/GenBank/DDBJ databases">
        <title>Nocardia macrotermitis sp. nov. and Nocardia aurantia sp. nov., isolated from the gut of fungus growing-termite Macrotermes natalensis.</title>
        <authorList>
            <person name="Benndorf R."/>
            <person name="Schwitalla J."/>
            <person name="Martin K."/>
            <person name="De Beer W."/>
            <person name="Kaster A.-K."/>
            <person name="Vollmers J."/>
            <person name="Poulsen M."/>
            <person name="Beemelmanns C."/>
        </authorList>
    </citation>
    <scope>NUCLEOTIDE SEQUENCE [LARGE SCALE GENOMIC DNA]</scope>
    <source>
        <strain evidence="2 3">RB20</strain>
    </source>
</reference>
<gene>
    <name evidence="2" type="ORF">NRB20_19920</name>
</gene>
<accession>A0A7K0CZL5</accession>
<feature type="region of interest" description="Disordered" evidence="1">
    <location>
        <begin position="1"/>
        <end position="23"/>
    </location>
</feature>
<dbReference type="EMBL" id="WEGK01000003">
    <property type="protein sequence ID" value="MQY18908.1"/>
    <property type="molecule type" value="Genomic_DNA"/>
</dbReference>
<comment type="caution">
    <text evidence="2">The sequence shown here is derived from an EMBL/GenBank/DDBJ whole genome shotgun (WGS) entry which is preliminary data.</text>
</comment>